<dbReference type="EMBL" id="JAAMPC010000010">
    <property type="protein sequence ID" value="KAG2289262.1"/>
    <property type="molecule type" value="Genomic_DNA"/>
</dbReference>
<dbReference type="AlphaFoldDB" id="A0A8X7USJ3"/>
<name>A0A8X7USJ3_BRACI</name>
<keyword evidence="2" id="KW-1185">Reference proteome</keyword>
<accession>A0A8X7USJ3</accession>
<dbReference type="OrthoDB" id="10478945at2759"/>
<reference evidence="1 2" key="1">
    <citation type="submission" date="2020-02" db="EMBL/GenBank/DDBJ databases">
        <authorList>
            <person name="Ma Q."/>
            <person name="Huang Y."/>
            <person name="Song X."/>
            <person name="Pei D."/>
        </authorList>
    </citation>
    <scope>NUCLEOTIDE SEQUENCE [LARGE SCALE GENOMIC DNA]</scope>
    <source>
        <strain evidence="1">Sxm20200214</strain>
        <tissue evidence="1">Leaf</tissue>
    </source>
</reference>
<evidence type="ECO:0000313" key="1">
    <source>
        <dbReference type="EMBL" id="KAG2289262.1"/>
    </source>
</evidence>
<dbReference type="Proteomes" id="UP000886595">
    <property type="component" value="Unassembled WGS sequence"/>
</dbReference>
<evidence type="ECO:0000313" key="2">
    <source>
        <dbReference type="Proteomes" id="UP000886595"/>
    </source>
</evidence>
<protein>
    <submittedName>
        <fullName evidence="1">Uncharacterized protein</fullName>
    </submittedName>
</protein>
<gene>
    <name evidence="1" type="ORF">Bca52824_048866</name>
</gene>
<proteinExistence type="predicted"/>
<organism evidence="1 2">
    <name type="scientific">Brassica carinata</name>
    <name type="common">Ethiopian mustard</name>
    <name type="synonym">Abyssinian cabbage</name>
    <dbReference type="NCBI Taxonomy" id="52824"/>
    <lineage>
        <taxon>Eukaryota</taxon>
        <taxon>Viridiplantae</taxon>
        <taxon>Streptophyta</taxon>
        <taxon>Embryophyta</taxon>
        <taxon>Tracheophyta</taxon>
        <taxon>Spermatophyta</taxon>
        <taxon>Magnoliopsida</taxon>
        <taxon>eudicotyledons</taxon>
        <taxon>Gunneridae</taxon>
        <taxon>Pentapetalae</taxon>
        <taxon>rosids</taxon>
        <taxon>malvids</taxon>
        <taxon>Brassicales</taxon>
        <taxon>Brassicaceae</taxon>
        <taxon>Brassiceae</taxon>
        <taxon>Brassica</taxon>
    </lineage>
</organism>
<sequence>MALSFTVAPYLALRFDELVRSRRQPDENLVFRLLHFEEAYKPLKVGILIRLELLMRDEIITSCICKRLLFMDSLTKEKINAHKRPRVVHTIESANGGVDIQIMKVDVYEEKLVSSLNSEDQR</sequence>
<comment type="caution">
    <text evidence="1">The sequence shown here is derived from an EMBL/GenBank/DDBJ whole genome shotgun (WGS) entry which is preliminary data.</text>
</comment>